<organism evidence="2 3">
    <name type="scientific">Ophiocordyceps camponoti-floridani</name>
    <dbReference type="NCBI Taxonomy" id="2030778"/>
    <lineage>
        <taxon>Eukaryota</taxon>
        <taxon>Fungi</taxon>
        <taxon>Dikarya</taxon>
        <taxon>Ascomycota</taxon>
        <taxon>Pezizomycotina</taxon>
        <taxon>Sordariomycetes</taxon>
        <taxon>Hypocreomycetidae</taxon>
        <taxon>Hypocreales</taxon>
        <taxon>Ophiocordycipitaceae</taxon>
        <taxon>Ophiocordyceps</taxon>
    </lineage>
</organism>
<keyword evidence="3" id="KW-1185">Reference proteome</keyword>
<evidence type="ECO:0000259" key="1">
    <source>
        <dbReference type="SMART" id="SM00672"/>
    </source>
</evidence>
<gene>
    <name evidence="2" type="ORF">GQ602_005425</name>
</gene>
<comment type="caution">
    <text evidence="2">The sequence shown here is derived from an EMBL/GenBank/DDBJ whole genome shotgun (WGS) entry which is preliminary data.</text>
</comment>
<feature type="domain" description="Glycosyl transferase CAP10" evidence="1">
    <location>
        <begin position="414"/>
        <end position="615"/>
    </location>
</feature>
<sequence>MLLPHCLFPSKRRGFKWLLLVLTVFVLLLWPLAFDGALALRRQMKQTATVTAWKPAGVDGNHPIDDLIRDANLRFEALLQKRSTSLAQTTQRYLDRRGRRPPPGFDAWYEAAERSNAVVVEDFFDRIHDDIAPMWAVEPRTLRRLARGCETVVRVRAGKVVPDLKAAEASHRYRQWEALVAEMAQHLPDLDMPVNTMDESRVLVTWETMDGYVSEERRLRSIVDAGQAVGSYGPLNDEDDDDDESIEVDWIRDQVAEYWSHYAATCPPDSPGRNATSPRPLSSPVEYPRRPVAAYTHRGFVYNFTGSQDACLQPHLNGMHGTFIESISMSTTHQLLPMFGESKLPRNNELLIPAAVYLDDGRLEYSGGADHGGRWDGKRNGLVWRGVSSGGRNRRDNWRRMQRNRFIQMLNGSVVDTVERLGDDGGGGDDIQHSFRLAADDVYPVQARRRGRLGEWVSTWADAGFVEALCEPPEDVETIPQPPTRFCRWLRPEFSVASSVPMKDMYDYKFLPDVDGNSFSGRFRALLLSTSLPLKATIYAEWHDYRLIPWVHFVPMDNSFMDLYAIMDYLMGRDERASRIAADGKTWAEAVLRREDMKLYVWRLLLEYARVVRDGRHGLAFVGEGEV</sequence>
<evidence type="ECO:0000313" key="2">
    <source>
        <dbReference type="EMBL" id="KAF4584052.1"/>
    </source>
</evidence>
<dbReference type="PANTHER" id="PTHR12203">
    <property type="entry name" value="KDEL LYS-ASP-GLU-LEU CONTAINING - RELATED"/>
    <property type="match status" value="1"/>
</dbReference>
<dbReference type="InterPro" id="IPR006598">
    <property type="entry name" value="CAP10"/>
</dbReference>
<dbReference type="OrthoDB" id="541052at2759"/>
<proteinExistence type="predicted"/>
<dbReference type="Pfam" id="PF05686">
    <property type="entry name" value="Glyco_transf_90"/>
    <property type="match status" value="1"/>
</dbReference>
<accession>A0A8H4VBY2</accession>
<reference evidence="2 3" key="1">
    <citation type="journal article" date="2020" name="G3 (Bethesda)">
        <title>Genetic Underpinnings of Host Manipulation by Ophiocordyceps as Revealed by Comparative Transcriptomics.</title>
        <authorList>
            <person name="Will I."/>
            <person name="Das B."/>
            <person name="Trinh T."/>
            <person name="Brachmann A."/>
            <person name="Ohm R.A."/>
            <person name="de Bekker C."/>
        </authorList>
    </citation>
    <scope>NUCLEOTIDE SEQUENCE [LARGE SCALE GENOMIC DNA]</scope>
    <source>
        <strain evidence="2 3">EC05</strain>
    </source>
</reference>
<protein>
    <submittedName>
        <fullName evidence="2">Lipopolysaccharide-modifying protein</fullName>
    </submittedName>
</protein>
<dbReference type="PANTHER" id="PTHR12203:SF22">
    <property type="entry name" value="CAPSULE ASSOCIATED PROTEIN"/>
    <property type="match status" value="1"/>
</dbReference>
<dbReference type="SMART" id="SM00672">
    <property type="entry name" value="CAP10"/>
    <property type="match status" value="1"/>
</dbReference>
<dbReference type="Proteomes" id="UP000562929">
    <property type="component" value="Unassembled WGS sequence"/>
</dbReference>
<dbReference type="EMBL" id="JAACLJ010000006">
    <property type="protein sequence ID" value="KAF4584052.1"/>
    <property type="molecule type" value="Genomic_DNA"/>
</dbReference>
<dbReference type="InterPro" id="IPR051091">
    <property type="entry name" value="O-Glucosyltr/Glycosyltrsf_90"/>
</dbReference>
<name>A0A8H4VBY2_9HYPO</name>
<dbReference type="AlphaFoldDB" id="A0A8H4VBY2"/>
<evidence type="ECO:0000313" key="3">
    <source>
        <dbReference type="Proteomes" id="UP000562929"/>
    </source>
</evidence>